<gene>
    <name evidence="3" type="ORF">IDM48_07375</name>
</gene>
<dbReference type="SUPFAM" id="SSF52540">
    <property type="entry name" value="P-loop containing nucleoside triphosphate hydrolases"/>
    <property type="match status" value="1"/>
</dbReference>
<feature type="region of interest" description="Disordered" evidence="1">
    <location>
        <begin position="97"/>
        <end position="145"/>
    </location>
</feature>
<dbReference type="CDD" id="cd02042">
    <property type="entry name" value="ParAB_family"/>
    <property type="match status" value="1"/>
</dbReference>
<sequence length="359" mass="38867">MPLLVSISSLKGGVGKTSVTLGLASAALAADMRVLVVDMDPHGDASTGLAVEDGGTDVGTMLSRPKKFTLSEEIVPSGWNALAEKAVMERQLQNEAEDFAEDDEEPDTEDPAEDAVDTAEGSAIDADSRAEEDGESNYDELDEGYEYVTEDTSAVEVEYEDETANPDLDTDSVDEHQELTNPARSRCGSVDVVRGSAATTGLESLTLKKALPRLRQLLDGEVEDYDLVLIDCPPTLGRLTSMAWAASDRVISIAEPSLFSVAGTERTLRAIARFEQNSEYSVGAASVVINKVQDNNPEHNYRIEEMTTLFGELVAIPSLPEFESFQRIQGSAYPVHFWPEPAAQDFAQKLTDLLEGLLN</sequence>
<keyword evidence="4" id="KW-1185">Reference proteome</keyword>
<proteinExistence type="predicted"/>
<dbReference type="KEGG" id="rama:IDM48_07375"/>
<dbReference type="Gene3D" id="3.40.50.300">
    <property type="entry name" value="P-loop containing nucleotide triphosphate hydrolases"/>
    <property type="match status" value="1"/>
</dbReference>
<reference evidence="3 4" key="1">
    <citation type="submission" date="2020-09" db="EMBL/GenBank/DDBJ databases">
        <title>Investigation of environmental microbe.</title>
        <authorList>
            <person name="Ou Y."/>
            <person name="Kang Q."/>
        </authorList>
    </citation>
    <scope>NUCLEOTIDE SEQUENCE [LARGE SCALE GENOMIC DNA]</scope>
    <source>
        <strain evidence="3 4">KJZ-9</strain>
    </source>
</reference>
<dbReference type="Proteomes" id="UP000516421">
    <property type="component" value="Chromosome"/>
</dbReference>
<dbReference type="Pfam" id="PF01656">
    <property type="entry name" value="CbiA"/>
    <property type="match status" value="1"/>
</dbReference>
<dbReference type="PANTHER" id="PTHR13696">
    <property type="entry name" value="P-LOOP CONTAINING NUCLEOSIDE TRIPHOSPHATE HYDROLASE"/>
    <property type="match status" value="1"/>
</dbReference>
<dbReference type="InterPro" id="IPR002586">
    <property type="entry name" value="CobQ/CobB/MinD/ParA_Nub-bd_dom"/>
</dbReference>
<evidence type="ECO:0000313" key="4">
    <source>
        <dbReference type="Proteomes" id="UP000516421"/>
    </source>
</evidence>
<dbReference type="EMBL" id="CP061538">
    <property type="protein sequence ID" value="QNV39232.1"/>
    <property type="molecule type" value="Genomic_DNA"/>
</dbReference>
<feature type="domain" description="CobQ/CobB/MinD/ParA nucleotide binding" evidence="2">
    <location>
        <begin position="6"/>
        <end position="326"/>
    </location>
</feature>
<feature type="compositionally biased region" description="Acidic residues" evidence="1">
    <location>
        <begin position="132"/>
        <end position="145"/>
    </location>
</feature>
<evidence type="ECO:0000256" key="1">
    <source>
        <dbReference type="SAM" id="MobiDB-lite"/>
    </source>
</evidence>
<feature type="compositionally biased region" description="Acidic residues" evidence="1">
    <location>
        <begin position="97"/>
        <end position="117"/>
    </location>
</feature>
<evidence type="ECO:0000259" key="2">
    <source>
        <dbReference type="Pfam" id="PF01656"/>
    </source>
</evidence>
<name>A0A7H2BHT6_9MICC</name>
<dbReference type="AlphaFoldDB" id="A0A7H2BHT6"/>
<protein>
    <submittedName>
        <fullName evidence="3">ParA family protein</fullName>
    </submittedName>
</protein>
<organism evidence="3 4">
    <name type="scientific">Rothia amarae</name>
    <dbReference type="NCBI Taxonomy" id="169480"/>
    <lineage>
        <taxon>Bacteria</taxon>
        <taxon>Bacillati</taxon>
        <taxon>Actinomycetota</taxon>
        <taxon>Actinomycetes</taxon>
        <taxon>Micrococcales</taxon>
        <taxon>Micrococcaceae</taxon>
        <taxon>Rothia</taxon>
    </lineage>
</organism>
<dbReference type="RefSeq" id="WP_190616743.1">
    <property type="nucleotide sequence ID" value="NZ_CP061538.1"/>
</dbReference>
<dbReference type="InterPro" id="IPR050678">
    <property type="entry name" value="DNA_Partitioning_ATPase"/>
</dbReference>
<accession>A0A7H2BHT6</accession>
<dbReference type="InterPro" id="IPR027417">
    <property type="entry name" value="P-loop_NTPase"/>
</dbReference>
<dbReference type="PANTHER" id="PTHR13696:SF99">
    <property type="entry name" value="COBYRINIC ACID AC-DIAMIDE SYNTHASE"/>
    <property type="match status" value="1"/>
</dbReference>
<evidence type="ECO:0000313" key="3">
    <source>
        <dbReference type="EMBL" id="QNV39232.1"/>
    </source>
</evidence>